<dbReference type="PANTHER" id="PTHR12661:SF5">
    <property type="entry name" value="SUPPRESSOR OF SWI4 1 HOMOLOG"/>
    <property type="match status" value="1"/>
</dbReference>
<dbReference type="Proteomes" id="UP000694941">
    <property type="component" value="Unplaced"/>
</dbReference>
<proteinExistence type="predicted"/>
<sequence>MDQKGRSAKKAQQALGNKEPEELVKAPHTFVIYRGRLGKNAGELMRDFKKVMEPFTASDLKVMKRNSVKDFVSVAAMMNVTHLVIFTKTKISMYMKIARLPRGPTLTFRIQNYSLARDVLSSLRRQVTYAKQFEHHPLLVLNNFTGEGMQLKLMASMFQNMYPSINVNKVMFSVNSGLCFFVITVCCCHLKPTV</sequence>
<dbReference type="InterPro" id="IPR045112">
    <property type="entry name" value="PPAN-like"/>
</dbReference>
<dbReference type="SUPFAM" id="SSF52954">
    <property type="entry name" value="Class II aaRS ABD-related"/>
    <property type="match status" value="1"/>
</dbReference>
<name>A0ABM1S2I9_LIMPO</name>
<dbReference type="Pfam" id="PF04427">
    <property type="entry name" value="Brix"/>
    <property type="match status" value="1"/>
</dbReference>
<dbReference type="InterPro" id="IPR007109">
    <property type="entry name" value="Brix"/>
</dbReference>
<gene>
    <name evidence="3" type="primary">LOC106478510</name>
</gene>
<protein>
    <submittedName>
        <fullName evidence="3">Suppressor of SWI4 1 homolog</fullName>
    </submittedName>
</protein>
<evidence type="ECO:0000313" key="3">
    <source>
        <dbReference type="RefSeq" id="XP_022237844.1"/>
    </source>
</evidence>
<dbReference type="GeneID" id="106478510"/>
<feature type="domain" description="Brix" evidence="1">
    <location>
        <begin position="27"/>
        <end position="194"/>
    </location>
</feature>
<dbReference type="PANTHER" id="PTHR12661">
    <property type="entry name" value="PETER PAN-RELATED"/>
    <property type="match status" value="1"/>
</dbReference>
<dbReference type="RefSeq" id="XP_022237844.1">
    <property type="nucleotide sequence ID" value="XM_022382136.1"/>
</dbReference>
<organism evidence="2 3">
    <name type="scientific">Limulus polyphemus</name>
    <name type="common">Atlantic horseshoe crab</name>
    <dbReference type="NCBI Taxonomy" id="6850"/>
    <lineage>
        <taxon>Eukaryota</taxon>
        <taxon>Metazoa</taxon>
        <taxon>Ecdysozoa</taxon>
        <taxon>Arthropoda</taxon>
        <taxon>Chelicerata</taxon>
        <taxon>Merostomata</taxon>
        <taxon>Xiphosura</taxon>
        <taxon>Limulidae</taxon>
        <taxon>Limulus</taxon>
    </lineage>
</organism>
<keyword evidence="2" id="KW-1185">Reference proteome</keyword>
<dbReference type="PROSITE" id="PS50833">
    <property type="entry name" value="BRIX"/>
    <property type="match status" value="1"/>
</dbReference>
<evidence type="ECO:0000259" key="1">
    <source>
        <dbReference type="PROSITE" id="PS50833"/>
    </source>
</evidence>
<accession>A0ABM1S2I9</accession>
<evidence type="ECO:0000313" key="2">
    <source>
        <dbReference type="Proteomes" id="UP000694941"/>
    </source>
</evidence>
<dbReference type="SMART" id="SM00879">
    <property type="entry name" value="Brix"/>
    <property type="match status" value="1"/>
</dbReference>
<reference evidence="3" key="1">
    <citation type="submission" date="2025-08" db="UniProtKB">
        <authorList>
            <consortium name="RefSeq"/>
        </authorList>
    </citation>
    <scope>IDENTIFICATION</scope>
    <source>
        <tissue evidence="3">Muscle</tissue>
    </source>
</reference>